<keyword evidence="1" id="KW-1133">Transmembrane helix</keyword>
<keyword evidence="3" id="KW-1185">Reference proteome</keyword>
<evidence type="ECO:0000313" key="3">
    <source>
        <dbReference type="Proteomes" id="UP000249377"/>
    </source>
</evidence>
<accession>A0A328UGN7</accession>
<dbReference type="RefSeq" id="WP_112331893.1">
    <property type="nucleotide sequence ID" value="NZ_QLYR01000001.1"/>
</dbReference>
<dbReference type="AlphaFoldDB" id="A0A328UGN7"/>
<keyword evidence="1" id="KW-0812">Transmembrane</keyword>
<comment type="caution">
    <text evidence="2">The sequence shown here is derived from an EMBL/GenBank/DDBJ whole genome shotgun (WGS) entry which is preliminary data.</text>
</comment>
<evidence type="ECO:0000313" key="2">
    <source>
        <dbReference type="EMBL" id="RAQ30698.1"/>
    </source>
</evidence>
<proteinExistence type="predicted"/>
<sequence length="142" mass="15512">MSIKKAWIVFGTAFLLVFPTRLAELFFLADHETGLYTDSMRTVSFAVTAVLAAAAVLMMLFCKADPRSCYTGKPVYSPAASVAGCLAGAWLLVQSVMLLLQKTRNSRGPFRFRISSFGSLCPFAGPPPLWFSLWRPTAILPA</sequence>
<name>A0A328UGN7_9FIRM</name>
<feature type="transmembrane region" description="Helical" evidence="1">
    <location>
        <begin position="74"/>
        <end position="100"/>
    </location>
</feature>
<evidence type="ECO:0000256" key="1">
    <source>
        <dbReference type="SAM" id="Phobius"/>
    </source>
</evidence>
<gene>
    <name evidence="2" type="ORF">DPQ25_04240</name>
</gene>
<keyword evidence="1" id="KW-0472">Membrane</keyword>
<organism evidence="2 3">
    <name type="scientific">Hydrogeniiclostridium mannosilyticum</name>
    <dbReference type="NCBI Taxonomy" id="2764322"/>
    <lineage>
        <taxon>Bacteria</taxon>
        <taxon>Bacillati</taxon>
        <taxon>Bacillota</taxon>
        <taxon>Clostridia</taxon>
        <taxon>Eubacteriales</taxon>
        <taxon>Acutalibacteraceae</taxon>
        <taxon>Hydrogeniiclostridium</taxon>
    </lineage>
</organism>
<dbReference type="Proteomes" id="UP000249377">
    <property type="component" value="Unassembled WGS sequence"/>
</dbReference>
<feature type="transmembrane region" description="Helical" evidence="1">
    <location>
        <begin position="39"/>
        <end position="62"/>
    </location>
</feature>
<reference evidence="2 3" key="1">
    <citation type="submission" date="2018-06" db="EMBL/GenBank/DDBJ databases">
        <title>Noncontiguous genome sequence of Ruminococcaceae bacterium ASD2818.</title>
        <authorList>
            <person name="Chaplin A.V."/>
            <person name="Sokolova S.R."/>
            <person name="Kochetkova T.O."/>
            <person name="Goltsov A.Y."/>
            <person name="Trofimov D.Y."/>
            <person name="Efimov B.A."/>
        </authorList>
    </citation>
    <scope>NUCLEOTIDE SEQUENCE [LARGE SCALE GENOMIC DNA]</scope>
    <source>
        <strain evidence="2 3">ASD2818</strain>
    </source>
</reference>
<dbReference type="EMBL" id="QLYR01000001">
    <property type="protein sequence ID" value="RAQ30698.1"/>
    <property type="molecule type" value="Genomic_DNA"/>
</dbReference>
<protein>
    <submittedName>
        <fullName evidence="2">Uncharacterized protein</fullName>
    </submittedName>
</protein>